<dbReference type="RefSeq" id="WP_005184216.1">
    <property type="nucleotide sequence ID" value="NZ_CP045804.1"/>
</dbReference>
<dbReference type="NCBIfam" id="TIGR03941">
    <property type="entry name" value="tRNA_deam_assoc"/>
    <property type="match status" value="1"/>
</dbReference>
<sequence>MAAAGKGDGSRGADNTNSATTGDDIDGFAVAVVREDTRWNVTALEPSALTDLADAERQLRALRATSAVFGLLNVDDEFFIIVRPAPGGSQLLLSDATAAVDYDIAVDVLDALNVEVPDIDPDEIDDVDPWEEGDLGVLADLGLPDAVLSIIVGDTDLYADEQVGMIAARLGFSDQLSKVLDTLGR</sequence>
<name>A0A857L4B6_9ACTN</name>
<accession>A0A857L4B6</accession>
<dbReference type="EMBL" id="CP045810">
    <property type="protein sequence ID" value="QHN41450.1"/>
    <property type="molecule type" value="Genomic_DNA"/>
</dbReference>
<reference evidence="1" key="1">
    <citation type="journal article" date="2021" name="Nat. Microbiol.">
        <title>Cocultivation of an ultrasmall environmental parasitic bacterium with lytic ability against bacteria associated with wastewater foams.</title>
        <authorList>
            <person name="Batinovic S."/>
            <person name="Rose J.J.A."/>
            <person name="Ratcliffe J."/>
            <person name="Seviour R.J."/>
            <person name="Petrovski S."/>
        </authorList>
    </citation>
    <scope>NUCLEOTIDE SEQUENCE</scope>
    <source>
        <strain evidence="1">CON44</strain>
    </source>
</reference>
<evidence type="ECO:0000313" key="1">
    <source>
        <dbReference type="EMBL" id="QHN41450.1"/>
    </source>
</evidence>
<gene>
    <name evidence="1" type="ORF">GII30_21855</name>
</gene>
<dbReference type="InterPro" id="IPR023869">
    <property type="entry name" value="tRNA_Adeno_NH3ase_assoc_put"/>
</dbReference>
<organism evidence="1">
    <name type="scientific">Gordonia amarae</name>
    <dbReference type="NCBI Taxonomy" id="36821"/>
    <lineage>
        <taxon>Bacteria</taxon>
        <taxon>Bacillati</taxon>
        <taxon>Actinomycetota</taxon>
        <taxon>Actinomycetes</taxon>
        <taxon>Mycobacteriales</taxon>
        <taxon>Gordoniaceae</taxon>
        <taxon>Gordonia</taxon>
    </lineage>
</organism>
<dbReference type="AlphaFoldDB" id="A0A857L4B6"/>
<protein>
    <submittedName>
        <fullName evidence="1">tRNA adenosine deaminase</fullName>
    </submittedName>
</protein>
<proteinExistence type="predicted"/>